<keyword evidence="2" id="KW-0813">Transport</keyword>
<dbReference type="Gene3D" id="3.40.30.10">
    <property type="entry name" value="Glutaredoxin"/>
    <property type="match status" value="1"/>
</dbReference>
<comment type="similarity">
    <text evidence="1">Belongs to the glutaredoxin family.</text>
</comment>
<protein>
    <recommendedName>
        <fullName evidence="6">Glutaredoxin domain-containing protein</fullName>
    </recommendedName>
</protein>
<dbReference type="Pfam" id="PF00462">
    <property type="entry name" value="Glutaredoxin"/>
    <property type="match status" value="1"/>
</dbReference>
<organism evidence="7 8">
    <name type="scientific">Stentor coeruleus</name>
    <dbReference type="NCBI Taxonomy" id="5963"/>
    <lineage>
        <taxon>Eukaryota</taxon>
        <taxon>Sar</taxon>
        <taxon>Alveolata</taxon>
        <taxon>Ciliophora</taxon>
        <taxon>Postciliodesmatophora</taxon>
        <taxon>Heterotrichea</taxon>
        <taxon>Heterotrichida</taxon>
        <taxon>Stentoridae</taxon>
        <taxon>Stentor</taxon>
    </lineage>
</organism>
<evidence type="ECO:0000256" key="5">
    <source>
        <dbReference type="ARBA" id="ARBA00023284"/>
    </source>
</evidence>
<name>A0A1R2C1C9_9CILI</name>
<dbReference type="PANTHER" id="PTHR46679:SF1">
    <property type="entry name" value="GLUTAREDOXIN-2, MITOCHONDRIAL"/>
    <property type="match status" value="1"/>
</dbReference>
<keyword evidence="4" id="KW-1015">Disulfide bond</keyword>
<comment type="caution">
    <text evidence="7">The sequence shown here is derived from an EMBL/GenBank/DDBJ whole genome shotgun (WGS) entry which is preliminary data.</text>
</comment>
<dbReference type="EMBL" id="MPUH01000325">
    <property type="protein sequence ID" value="OMJ82832.1"/>
    <property type="molecule type" value="Genomic_DNA"/>
</dbReference>
<sequence>MGCQCSTFDKHSEARIDLTEPFSEIIRSQINEYQVLLYSKSFCEQSRLAKQLLRKNSIQFEYFELDNMNDDGQAQSALQTFTGKKATPYVFICGKFYGGLKELQKGLESGEFKKGINAL</sequence>
<evidence type="ECO:0000313" key="7">
    <source>
        <dbReference type="EMBL" id="OMJ82832.1"/>
    </source>
</evidence>
<keyword evidence="5" id="KW-0676">Redox-active center</keyword>
<keyword evidence="8" id="KW-1185">Reference proteome</keyword>
<dbReference type="PROSITE" id="PS51354">
    <property type="entry name" value="GLUTAREDOXIN_2"/>
    <property type="match status" value="1"/>
</dbReference>
<dbReference type="AlphaFoldDB" id="A0A1R2C1C9"/>
<dbReference type="GO" id="GO:0005739">
    <property type="term" value="C:mitochondrion"/>
    <property type="evidence" value="ECO:0007669"/>
    <property type="project" value="TreeGrafter"/>
</dbReference>
<evidence type="ECO:0000256" key="1">
    <source>
        <dbReference type="ARBA" id="ARBA00007787"/>
    </source>
</evidence>
<dbReference type="GO" id="GO:0015035">
    <property type="term" value="F:protein-disulfide reductase activity"/>
    <property type="evidence" value="ECO:0007669"/>
    <property type="project" value="TreeGrafter"/>
</dbReference>
<dbReference type="InterPro" id="IPR002109">
    <property type="entry name" value="Glutaredoxin"/>
</dbReference>
<accession>A0A1R2C1C9</accession>
<dbReference type="OrthoDB" id="418495at2759"/>
<evidence type="ECO:0000256" key="2">
    <source>
        <dbReference type="ARBA" id="ARBA00022448"/>
    </source>
</evidence>
<evidence type="ECO:0000313" key="8">
    <source>
        <dbReference type="Proteomes" id="UP000187209"/>
    </source>
</evidence>
<dbReference type="SUPFAM" id="SSF52833">
    <property type="entry name" value="Thioredoxin-like"/>
    <property type="match status" value="1"/>
</dbReference>
<dbReference type="PANTHER" id="PTHR46679">
    <property type="match status" value="1"/>
</dbReference>
<proteinExistence type="inferred from homology"/>
<reference evidence="7 8" key="1">
    <citation type="submission" date="2016-11" db="EMBL/GenBank/DDBJ databases">
        <title>The macronuclear genome of Stentor coeruleus: a giant cell with tiny introns.</title>
        <authorList>
            <person name="Slabodnick M."/>
            <person name="Ruby J.G."/>
            <person name="Reiff S.B."/>
            <person name="Swart E.C."/>
            <person name="Gosai S."/>
            <person name="Prabakaran S."/>
            <person name="Witkowska E."/>
            <person name="Larue G.E."/>
            <person name="Fisher S."/>
            <person name="Freeman R.M."/>
            <person name="Gunawardena J."/>
            <person name="Chu W."/>
            <person name="Stover N.A."/>
            <person name="Gregory B.D."/>
            <person name="Nowacki M."/>
            <person name="Derisi J."/>
            <person name="Roy S.W."/>
            <person name="Marshall W.F."/>
            <person name="Sood P."/>
        </authorList>
    </citation>
    <scope>NUCLEOTIDE SEQUENCE [LARGE SCALE GENOMIC DNA]</scope>
    <source>
        <strain evidence="7">WM001</strain>
    </source>
</reference>
<evidence type="ECO:0000256" key="3">
    <source>
        <dbReference type="ARBA" id="ARBA00022982"/>
    </source>
</evidence>
<evidence type="ECO:0000256" key="4">
    <source>
        <dbReference type="ARBA" id="ARBA00023157"/>
    </source>
</evidence>
<keyword evidence="3" id="KW-0249">Electron transport</keyword>
<gene>
    <name evidence="7" type="ORF">SteCoe_16365</name>
</gene>
<dbReference type="Proteomes" id="UP000187209">
    <property type="component" value="Unassembled WGS sequence"/>
</dbReference>
<dbReference type="InterPro" id="IPR036249">
    <property type="entry name" value="Thioredoxin-like_sf"/>
</dbReference>
<feature type="domain" description="Glutaredoxin" evidence="6">
    <location>
        <begin position="35"/>
        <end position="96"/>
    </location>
</feature>
<evidence type="ECO:0000259" key="6">
    <source>
        <dbReference type="Pfam" id="PF00462"/>
    </source>
</evidence>